<sequence length="55" mass="6532">MIESNLVIPSRVMAPHDAQKKRRMHARIRAAAREKMRRVMAAPTWHWRYPTPPRA</sequence>
<organism evidence="1 2">
    <name type="scientific">Enterobacter intestinihominis</name>
    <dbReference type="NCBI Taxonomy" id="3133180"/>
    <lineage>
        <taxon>Bacteria</taxon>
        <taxon>Pseudomonadati</taxon>
        <taxon>Pseudomonadota</taxon>
        <taxon>Gammaproteobacteria</taxon>
        <taxon>Enterobacterales</taxon>
        <taxon>Enterobacteriaceae</taxon>
        <taxon>Enterobacter</taxon>
    </lineage>
</organism>
<proteinExistence type="predicted"/>
<dbReference type="Proteomes" id="UP001467192">
    <property type="component" value="Unassembled WGS sequence"/>
</dbReference>
<keyword evidence="2" id="KW-1185">Reference proteome</keyword>
<evidence type="ECO:0000313" key="1">
    <source>
        <dbReference type="EMBL" id="MES0429406.1"/>
    </source>
</evidence>
<accession>A0ABV1ZM51</accession>
<comment type="caution">
    <text evidence="1">The sequence shown here is derived from an EMBL/GenBank/DDBJ whole genome shotgun (WGS) entry which is preliminary data.</text>
</comment>
<dbReference type="EMBL" id="JBEBZA010000083">
    <property type="protein sequence ID" value="MES0429406.1"/>
    <property type="molecule type" value="Genomic_DNA"/>
</dbReference>
<name>A0ABV1ZM51_9ENTR</name>
<reference evidence="2" key="1">
    <citation type="journal article" date="2024" name="Commun. Biol.">
        <title>Bacillamide D produced by Bacillus cereus from the mouse intestinal bacterial collection (miBC) is a potent cytotoxin in vitro.</title>
        <authorList>
            <person name="Hohmann M."/>
            <person name="Brunner V."/>
            <person name="Johannes W."/>
            <person name="Schum D."/>
            <person name="Carroll L.M."/>
            <person name="Liu T."/>
            <person name="Sasaki D."/>
            <person name="Bosch J."/>
            <person name="Clavel T."/>
            <person name="Sieber S.A."/>
            <person name="Zeller G."/>
            <person name="Tschurtschenthaler M."/>
            <person name="Janssen K.P."/>
            <person name="Gulder T.A.M."/>
        </authorList>
    </citation>
    <scope>NUCLEOTIDE SEQUENCE [LARGE SCALE GENOMIC DNA]</scope>
    <source>
        <strain evidence="2">LK_304 Iso 8</strain>
    </source>
</reference>
<gene>
    <name evidence="1" type="ORF">ABMC12_24525</name>
</gene>
<evidence type="ECO:0000313" key="2">
    <source>
        <dbReference type="Proteomes" id="UP001467192"/>
    </source>
</evidence>
<protein>
    <submittedName>
        <fullName evidence="1">Uncharacterized protein</fullName>
    </submittedName>
</protein>
<dbReference type="RefSeq" id="WP_164965969.1">
    <property type="nucleotide sequence ID" value="NZ_JBBNPZ010000083.1"/>
</dbReference>